<feature type="transmembrane region" description="Helical" evidence="1">
    <location>
        <begin position="9"/>
        <end position="28"/>
    </location>
</feature>
<sequence>MISSKTHAILDYLVGIILIAAPWILGFADDSAATVTPVLIGVSTLLYSILTNYEYSIAKVIPYKIHLTIDFVAGFLLMVSPWLFGFSDRIYLPHVILGAFEIVAVLLSRKATSTVHTPKQI</sequence>
<dbReference type="InterPro" id="IPR005530">
    <property type="entry name" value="SPW"/>
</dbReference>
<evidence type="ECO:0000259" key="2">
    <source>
        <dbReference type="Pfam" id="PF03779"/>
    </source>
</evidence>
<reference evidence="4" key="1">
    <citation type="submission" date="2016-11" db="EMBL/GenBank/DDBJ databases">
        <authorList>
            <person name="Varghese N."/>
            <person name="Submissions S."/>
        </authorList>
    </citation>
    <scope>NUCLEOTIDE SEQUENCE [LARGE SCALE GENOMIC DNA]</scope>
    <source>
        <strain evidence="4">DSM 26898</strain>
    </source>
</reference>
<gene>
    <name evidence="3" type="ORF">SAMN05444408_11128</name>
</gene>
<dbReference type="Proteomes" id="UP000184236">
    <property type="component" value="Unassembled WGS sequence"/>
</dbReference>
<protein>
    <submittedName>
        <fullName evidence="3">SPW repeat-containing protein</fullName>
    </submittedName>
</protein>
<dbReference type="EMBL" id="FQVO01000011">
    <property type="protein sequence ID" value="SHF21854.1"/>
    <property type="molecule type" value="Genomic_DNA"/>
</dbReference>
<dbReference type="STRING" id="1302685.SAMN05444408_11128"/>
<keyword evidence="1" id="KW-0812">Transmembrane</keyword>
<evidence type="ECO:0000313" key="3">
    <source>
        <dbReference type="EMBL" id="SHF21854.1"/>
    </source>
</evidence>
<feature type="transmembrane region" description="Helical" evidence="1">
    <location>
        <begin position="34"/>
        <end position="53"/>
    </location>
</feature>
<dbReference type="OrthoDB" id="129082at2"/>
<evidence type="ECO:0000256" key="1">
    <source>
        <dbReference type="SAM" id="Phobius"/>
    </source>
</evidence>
<keyword evidence="4" id="KW-1185">Reference proteome</keyword>
<keyword evidence="1" id="KW-1133">Transmembrane helix</keyword>
<keyword evidence="1" id="KW-0472">Membrane</keyword>
<organism evidence="3 4">
    <name type="scientific">Chryseobacterium takakiae</name>
    <dbReference type="NCBI Taxonomy" id="1302685"/>
    <lineage>
        <taxon>Bacteria</taxon>
        <taxon>Pseudomonadati</taxon>
        <taxon>Bacteroidota</taxon>
        <taxon>Flavobacteriia</taxon>
        <taxon>Flavobacteriales</taxon>
        <taxon>Weeksellaceae</taxon>
        <taxon>Chryseobacterium group</taxon>
        <taxon>Chryseobacterium</taxon>
    </lineage>
</organism>
<dbReference type="RefSeq" id="WP_072885446.1">
    <property type="nucleotide sequence ID" value="NZ_FQVO01000011.1"/>
</dbReference>
<proteinExistence type="predicted"/>
<feature type="domain" description="SPW repeat-containing integral membrane" evidence="2">
    <location>
        <begin position="7"/>
        <end position="104"/>
    </location>
</feature>
<dbReference type="Pfam" id="PF03779">
    <property type="entry name" value="SPW"/>
    <property type="match status" value="1"/>
</dbReference>
<name>A0A1M4ZV30_9FLAO</name>
<accession>A0A1M4ZV30</accession>
<evidence type="ECO:0000313" key="4">
    <source>
        <dbReference type="Proteomes" id="UP000184236"/>
    </source>
</evidence>
<feature type="transmembrane region" description="Helical" evidence="1">
    <location>
        <begin position="90"/>
        <end position="107"/>
    </location>
</feature>
<dbReference type="AlphaFoldDB" id="A0A1M4ZV30"/>
<feature type="transmembrane region" description="Helical" evidence="1">
    <location>
        <begin position="65"/>
        <end position="84"/>
    </location>
</feature>